<sequence length="67" mass="7207">MGFHFSENTRAAGIPGERQTQGPILNVLLNCASGAKWVSLHHDGGVGYDVALECMRDPCLTLPGRLK</sequence>
<reference evidence="3" key="1">
    <citation type="submission" date="2016-10" db="EMBL/GenBank/DDBJ databases">
        <authorList>
            <person name="Varghese N."/>
            <person name="Submissions S."/>
        </authorList>
    </citation>
    <scope>NUCLEOTIDE SEQUENCE [LARGE SCALE GENOMIC DNA]</scope>
    <source>
        <strain evidence="3">DSM 28463</strain>
    </source>
</reference>
<feature type="domain" description="Urocanase C-terminal" evidence="1">
    <location>
        <begin position="23"/>
        <end position="51"/>
    </location>
</feature>
<accession>A0A1I4ZUE9</accession>
<organism evidence="2 3">
    <name type="scientific">Roseovarius lutimaris</name>
    <dbReference type="NCBI Taxonomy" id="1005928"/>
    <lineage>
        <taxon>Bacteria</taxon>
        <taxon>Pseudomonadati</taxon>
        <taxon>Pseudomonadota</taxon>
        <taxon>Alphaproteobacteria</taxon>
        <taxon>Rhodobacterales</taxon>
        <taxon>Roseobacteraceae</taxon>
        <taxon>Roseovarius</taxon>
    </lineage>
</organism>
<evidence type="ECO:0000313" key="2">
    <source>
        <dbReference type="EMBL" id="SFN53609.1"/>
    </source>
</evidence>
<dbReference type="OrthoDB" id="7294637at2"/>
<gene>
    <name evidence="2" type="ORF">SAMN04487859_104104</name>
</gene>
<dbReference type="InterPro" id="IPR035401">
    <property type="entry name" value="Urocanase_C"/>
</dbReference>
<evidence type="ECO:0000313" key="3">
    <source>
        <dbReference type="Proteomes" id="UP000198599"/>
    </source>
</evidence>
<evidence type="ECO:0000259" key="1">
    <source>
        <dbReference type="Pfam" id="PF17392"/>
    </source>
</evidence>
<dbReference type="EMBL" id="FOVP01000004">
    <property type="protein sequence ID" value="SFN53609.1"/>
    <property type="molecule type" value="Genomic_DNA"/>
</dbReference>
<keyword evidence="3" id="KW-1185">Reference proteome</keyword>
<dbReference type="InterPro" id="IPR036190">
    <property type="entry name" value="Urocanase_sf"/>
</dbReference>
<name>A0A1I4ZUE9_9RHOB</name>
<dbReference type="Gene3D" id="3.40.1770.10">
    <property type="entry name" value="Urocanase superfamily"/>
    <property type="match status" value="1"/>
</dbReference>
<dbReference type="AlphaFoldDB" id="A0A1I4ZUE9"/>
<dbReference type="SUPFAM" id="SSF111326">
    <property type="entry name" value="Urocanase"/>
    <property type="match status" value="1"/>
</dbReference>
<proteinExistence type="predicted"/>
<protein>
    <submittedName>
        <fullName evidence="2">Urocanase</fullName>
    </submittedName>
</protein>
<dbReference type="Pfam" id="PF17392">
    <property type="entry name" value="Urocanase_C"/>
    <property type="match status" value="1"/>
</dbReference>
<dbReference type="STRING" id="1005928.SAMN04487859_104104"/>
<dbReference type="Proteomes" id="UP000198599">
    <property type="component" value="Unassembled WGS sequence"/>
</dbReference>